<feature type="domain" description="MYND-type" evidence="5">
    <location>
        <begin position="407"/>
        <end position="449"/>
    </location>
</feature>
<reference evidence="6 7" key="1">
    <citation type="journal article" date="2016" name="Mol. Biol. Evol.">
        <title>Comparative Genomics of Early-Diverging Mushroom-Forming Fungi Provides Insights into the Origins of Lignocellulose Decay Capabilities.</title>
        <authorList>
            <person name="Nagy L.G."/>
            <person name="Riley R."/>
            <person name="Tritt A."/>
            <person name="Adam C."/>
            <person name="Daum C."/>
            <person name="Floudas D."/>
            <person name="Sun H."/>
            <person name="Yadav J.S."/>
            <person name="Pangilinan J."/>
            <person name="Larsson K.H."/>
            <person name="Matsuura K."/>
            <person name="Barry K."/>
            <person name="Labutti K."/>
            <person name="Kuo R."/>
            <person name="Ohm R.A."/>
            <person name="Bhattacharya S.S."/>
            <person name="Shirouzu T."/>
            <person name="Yoshinaga Y."/>
            <person name="Martin F.M."/>
            <person name="Grigoriev I.V."/>
            <person name="Hibbett D.S."/>
        </authorList>
    </citation>
    <scope>NUCLEOTIDE SEQUENCE [LARGE SCALE GENOMIC DNA]</scope>
    <source>
        <strain evidence="6 7">CBS 109695</strain>
    </source>
</reference>
<evidence type="ECO:0000256" key="3">
    <source>
        <dbReference type="ARBA" id="ARBA00022833"/>
    </source>
</evidence>
<keyword evidence="3" id="KW-0862">Zinc</keyword>
<evidence type="ECO:0000256" key="4">
    <source>
        <dbReference type="PROSITE-ProRule" id="PRU00134"/>
    </source>
</evidence>
<name>A0A166FPU2_9AGAM</name>
<dbReference type="Gene3D" id="6.10.140.2220">
    <property type="match status" value="1"/>
</dbReference>
<gene>
    <name evidence="6" type="ORF">FIBSPDRAFT_1047140</name>
</gene>
<evidence type="ECO:0000256" key="2">
    <source>
        <dbReference type="ARBA" id="ARBA00022771"/>
    </source>
</evidence>
<dbReference type="OrthoDB" id="432970at2759"/>
<accession>A0A166FPU2</accession>
<proteinExistence type="predicted"/>
<evidence type="ECO:0000259" key="5">
    <source>
        <dbReference type="PROSITE" id="PS50865"/>
    </source>
</evidence>
<dbReference type="Proteomes" id="UP000076532">
    <property type="component" value="Unassembled WGS sequence"/>
</dbReference>
<dbReference type="EMBL" id="KV417587">
    <property type="protein sequence ID" value="KZP17036.1"/>
    <property type="molecule type" value="Genomic_DNA"/>
</dbReference>
<dbReference type="Pfam" id="PF01753">
    <property type="entry name" value="zf-MYND"/>
    <property type="match status" value="1"/>
</dbReference>
<keyword evidence="2 4" id="KW-0863">Zinc-finger</keyword>
<evidence type="ECO:0000313" key="6">
    <source>
        <dbReference type="EMBL" id="KZP17036.1"/>
    </source>
</evidence>
<dbReference type="SUPFAM" id="SSF144232">
    <property type="entry name" value="HIT/MYND zinc finger-like"/>
    <property type="match status" value="1"/>
</dbReference>
<dbReference type="GO" id="GO:0008270">
    <property type="term" value="F:zinc ion binding"/>
    <property type="evidence" value="ECO:0007669"/>
    <property type="project" value="UniProtKB-KW"/>
</dbReference>
<evidence type="ECO:0000256" key="1">
    <source>
        <dbReference type="ARBA" id="ARBA00022723"/>
    </source>
</evidence>
<sequence>MAINTLPDRSTTSEIYRRSESIRDATARFHQLLREWKNRVIPHPPPAPLALETSYPNGIVPLMFAVVEQASLCVRLGKSIEASLASAWPKMWPWLKFYAEHARRRRQKCNLSNKVTMDWDVHELVMDTVRMFTMGGHTNPNKLFEVFVSTPGLRKLLAAMWLDEVRDVRFLYDLRGCILPRALSCDAGSLLAQEIIDACGGSAKEAALLIPKRIRLAMWQDSPCLDRLTNEFGFLDKHRNLPASPFHPYLSPLPKSFVKLARDVITWLLSLPPAEGERSKLACVCFTLIIAVITEEPDYACALDVLHHEIPELLYKASFLCSNDHNQDIFHQESRLILNQFLPRFLTHRPLLDLARESARAIQRPVKNKKHSQTFASHVKYFTDAVDLLWGRYRKHRQYVSSFACSNTECLNIEQPGQFFLRCRGCILARYCGETCQRQHWKGTHRFLCKDMQKLKHVSPSDSELRFLGNTLLCDLIDNMHLYKTSILGRRPRSDGKSGLPLLVFNYESKFPTNLSDVYGVDIALVDVTTASIPVYDRPWHSDTRQQWCRALAERDPRSTWTTFPISIVMSHGPSETRRQVMTALLTMYTADDAYRSLATADSTSNVANRPRIKWIQYAFERGG</sequence>
<dbReference type="PROSITE" id="PS50865">
    <property type="entry name" value="ZF_MYND_2"/>
    <property type="match status" value="1"/>
</dbReference>
<evidence type="ECO:0000313" key="7">
    <source>
        <dbReference type="Proteomes" id="UP000076532"/>
    </source>
</evidence>
<dbReference type="InterPro" id="IPR002893">
    <property type="entry name" value="Znf_MYND"/>
</dbReference>
<organism evidence="6 7">
    <name type="scientific">Athelia psychrophila</name>
    <dbReference type="NCBI Taxonomy" id="1759441"/>
    <lineage>
        <taxon>Eukaryota</taxon>
        <taxon>Fungi</taxon>
        <taxon>Dikarya</taxon>
        <taxon>Basidiomycota</taxon>
        <taxon>Agaricomycotina</taxon>
        <taxon>Agaricomycetes</taxon>
        <taxon>Agaricomycetidae</taxon>
        <taxon>Atheliales</taxon>
        <taxon>Atheliaceae</taxon>
        <taxon>Athelia</taxon>
    </lineage>
</organism>
<protein>
    <recommendedName>
        <fullName evidence="5">MYND-type domain-containing protein</fullName>
    </recommendedName>
</protein>
<dbReference type="AlphaFoldDB" id="A0A166FPU2"/>
<keyword evidence="7" id="KW-1185">Reference proteome</keyword>
<keyword evidence="1" id="KW-0479">Metal-binding</keyword>